<comment type="caution">
    <text evidence="1">The sequence shown here is derived from an EMBL/GenBank/DDBJ whole genome shotgun (WGS) entry which is preliminary data.</text>
</comment>
<dbReference type="Proteomes" id="UP001482620">
    <property type="component" value="Unassembled WGS sequence"/>
</dbReference>
<proteinExistence type="predicted"/>
<name>A0ABV0TF18_9TELE</name>
<evidence type="ECO:0000313" key="1">
    <source>
        <dbReference type="EMBL" id="MEQ2230458.1"/>
    </source>
</evidence>
<dbReference type="EMBL" id="JAHRIQ010027375">
    <property type="protein sequence ID" value="MEQ2230458.1"/>
    <property type="molecule type" value="Genomic_DNA"/>
</dbReference>
<reference evidence="1 2" key="1">
    <citation type="submission" date="2021-06" db="EMBL/GenBank/DDBJ databases">
        <authorList>
            <person name="Palmer J.M."/>
        </authorList>
    </citation>
    <scope>NUCLEOTIDE SEQUENCE [LARGE SCALE GENOMIC DNA]</scope>
    <source>
        <strain evidence="2">if_2019</strain>
        <tissue evidence="1">Muscle</tissue>
    </source>
</reference>
<evidence type="ECO:0000313" key="2">
    <source>
        <dbReference type="Proteomes" id="UP001482620"/>
    </source>
</evidence>
<gene>
    <name evidence="1" type="ORF">ILYODFUR_029504</name>
</gene>
<accession>A0ABV0TF18</accession>
<sequence>MNDLNKLISPVFAVRLTITVMSCRENIFIISPSECEDLWIRSNDPKQIITLSFLNYGEAHKTFIVNKWLKSISSSLFPPCCTDRCVVAALIGLTGYRLISVDIHICVQYVMLYLPSGCTVCVGLSVIL</sequence>
<organism evidence="1 2">
    <name type="scientific">Ilyodon furcidens</name>
    <name type="common">goldbreast splitfin</name>
    <dbReference type="NCBI Taxonomy" id="33524"/>
    <lineage>
        <taxon>Eukaryota</taxon>
        <taxon>Metazoa</taxon>
        <taxon>Chordata</taxon>
        <taxon>Craniata</taxon>
        <taxon>Vertebrata</taxon>
        <taxon>Euteleostomi</taxon>
        <taxon>Actinopterygii</taxon>
        <taxon>Neopterygii</taxon>
        <taxon>Teleostei</taxon>
        <taxon>Neoteleostei</taxon>
        <taxon>Acanthomorphata</taxon>
        <taxon>Ovalentaria</taxon>
        <taxon>Atherinomorphae</taxon>
        <taxon>Cyprinodontiformes</taxon>
        <taxon>Goodeidae</taxon>
        <taxon>Ilyodon</taxon>
    </lineage>
</organism>
<keyword evidence="2" id="KW-1185">Reference proteome</keyword>
<protein>
    <submittedName>
        <fullName evidence="1">Uncharacterized protein</fullName>
    </submittedName>
</protein>